<dbReference type="Pfam" id="PF02223">
    <property type="entry name" value="Thymidylate_kin"/>
    <property type="match status" value="1"/>
</dbReference>
<dbReference type="EMBL" id="FPHU01000041">
    <property type="protein sequence ID" value="SFV80069.1"/>
    <property type="molecule type" value="Genomic_DNA"/>
</dbReference>
<evidence type="ECO:0000256" key="6">
    <source>
        <dbReference type="ARBA" id="ARBA00022777"/>
    </source>
</evidence>
<proteinExistence type="inferred from homology"/>
<dbReference type="AlphaFoldDB" id="A0A1W1DFI9"/>
<evidence type="ECO:0000256" key="4">
    <source>
        <dbReference type="ARBA" id="ARBA00022727"/>
    </source>
</evidence>
<reference evidence="10" key="1">
    <citation type="submission" date="2016-10" db="EMBL/GenBank/DDBJ databases">
        <authorList>
            <person name="de Groot N.N."/>
        </authorList>
    </citation>
    <scope>NUCLEOTIDE SEQUENCE</scope>
</reference>
<dbReference type="NCBIfam" id="TIGR00041">
    <property type="entry name" value="DTMP_kinase"/>
    <property type="match status" value="1"/>
</dbReference>
<dbReference type="HAMAP" id="MF_00165">
    <property type="entry name" value="Thymidylate_kinase"/>
    <property type="match status" value="1"/>
</dbReference>
<dbReference type="FunFam" id="3.40.50.300:FF:000225">
    <property type="entry name" value="Thymidylate kinase"/>
    <property type="match status" value="1"/>
</dbReference>
<dbReference type="GO" id="GO:0006233">
    <property type="term" value="P:dTDP biosynthetic process"/>
    <property type="evidence" value="ECO:0007669"/>
    <property type="project" value="InterPro"/>
</dbReference>
<dbReference type="PANTHER" id="PTHR10344">
    <property type="entry name" value="THYMIDYLATE KINASE"/>
    <property type="match status" value="1"/>
</dbReference>
<feature type="domain" description="Thymidylate kinase-like" evidence="9">
    <location>
        <begin position="9"/>
        <end position="198"/>
    </location>
</feature>
<sequence>MERGKFITIDGVEGAGKSTQIDFIRDYLSNKGINVILTREPGGTELGEKIRELLLNPETKSMHSETELLLMFAARNEHIHSKIMPALVQGDWVLSDRFTDASYAYQGGGRGLDISRITQLEQWVLQDFTPDMTLLLDVPVELGMSRIESRGKKDRIELEAVDFFNRVREAYINRSKQFPDRIKLIDSSQTVEYTTQQIKAILDSI</sequence>
<dbReference type="GO" id="GO:0004798">
    <property type="term" value="F:dTMP kinase activity"/>
    <property type="evidence" value="ECO:0007669"/>
    <property type="project" value="UniProtKB-EC"/>
</dbReference>
<dbReference type="CDD" id="cd01672">
    <property type="entry name" value="TMPK"/>
    <property type="match status" value="1"/>
</dbReference>
<evidence type="ECO:0000256" key="2">
    <source>
        <dbReference type="ARBA" id="ARBA00012980"/>
    </source>
</evidence>
<accession>A0A1W1DFI9</accession>
<dbReference type="InterPro" id="IPR018094">
    <property type="entry name" value="Thymidylate_kinase"/>
</dbReference>
<evidence type="ECO:0000256" key="5">
    <source>
        <dbReference type="ARBA" id="ARBA00022741"/>
    </source>
</evidence>
<keyword evidence="4" id="KW-0545">Nucleotide biosynthesis</keyword>
<keyword evidence="7" id="KW-0067">ATP-binding</keyword>
<evidence type="ECO:0000259" key="9">
    <source>
        <dbReference type="Pfam" id="PF02223"/>
    </source>
</evidence>
<evidence type="ECO:0000256" key="8">
    <source>
        <dbReference type="ARBA" id="ARBA00048743"/>
    </source>
</evidence>
<dbReference type="Gene3D" id="3.40.50.300">
    <property type="entry name" value="P-loop containing nucleotide triphosphate hydrolases"/>
    <property type="match status" value="1"/>
</dbReference>
<evidence type="ECO:0000256" key="1">
    <source>
        <dbReference type="ARBA" id="ARBA00009776"/>
    </source>
</evidence>
<dbReference type="InterPro" id="IPR027417">
    <property type="entry name" value="P-loop_NTPase"/>
</dbReference>
<dbReference type="GO" id="GO:0006235">
    <property type="term" value="P:dTTP biosynthetic process"/>
    <property type="evidence" value="ECO:0007669"/>
    <property type="project" value="TreeGrafter"/>
</dbReference>
<keyword evidence="3 10" id="KW-0808">Transferase</keyword>
<dbReference type="GO" id="GO:0006227">
    <property type="term" value="P:dUDP biosynthetic process"/>
    <property type="evidence" value="ECO:0007669"/>
    <property type="project" value="TreeGrafter"/>
</dbReference>
<dbReference type="PANTHER" id="PTHR10344:SF4">
    <property type="entry name" value="UMP-CMP KINASE 2, MITOCHONDRIAL"/>
    <property type="match status" value="1"/>
</dbReference>
<evidence type="ECO:0000313" key="10">
    <source>
        <dbReference type="EMBL" id="SFV80069.1"/>
    </source>
</evidence>
<dbReference type="SUPFAM" id="SSF52540">
    <property type="entry name" value="P-loop containing nucleoside triphosphate hydrolases"/>
    <property type="match status" value="1"/>
</dbReference>
<evidence type="ECO:0000256" key="7">
    <source>
        <dbReference type="ARBA" id="ARBA00022840"/>
    </source>
</evidence>
<organism evidence="10">
    <name type="scientific">hydrothermal vent metagenome</name>
    <dbReference type="NCBI Taxonomy" id="652676"/>
    <lineage>
        <taxon>unclassified sequences</taxon>
        <taxon>metagenomes</taxon>
        <taxon>ecological metagenomes</taxon>
    </lineage>
</organism>
<name>A0A1W1DFI9_9ZZZZ</name>
<dbReference type="GO" id="GO:0005829">
    <property type="term" value="C:cytosol"/>
    <property type="evidence" value="ECO:0007669"/>
    <property type="project" value="TreeGrafter"/>
</dbReference>
<comment type="similarity">
    <text evidence="1">Belongs to the thymidylate kinase family.</text>
</comment>
<dbReference type="EC" id="2.7.4.9" evidence="2"/>
<evidence type="ECO:0000256" key="3">
    <source>
        <dbReference type="ARBA" id="ARBA00022679"/>
    </source>
</evidence>
<dbReference type="GO" id="GO:0005524">
    <property type="term" value="F:ATP binding"/>
    <property type="evidence" value="ECO:0007669"/>
    <property type="project" value="UniProtKB-KW"/>
</dbReference>
<dbReference type="InterPro" id="IPR039430">
    <property type="entry name" value="Thymidylate_kin-like_dom"/>
</dbReference>
<keyword evidence="6 10" id="KW-0418">Kinase</keyword>
<comment type="catalytic activity">
    <reaction evidence="8">
        <text>dTMP + ATP = dTDP + ADP</text>
        <dbReference type="Rhea" id="RHEA:13517"/>
        <dbReference type="ChEBI" id="CHEBI:30616"/>
        <dbReference type="ChEBI" id="CHEBI:58369"/>
        <dbReference type="ChEBI" id="CHEBI:63528"/>
        <dbReference type="ChEBI" id="CHEBI:456216"/>
        <dbReference type="EC" id="2.7.4.9"/>
    </reaction>
</comment>
<keyword evidence="5" id="KW-0547">Nucleotide-binding</keyword>
<protein>
    <recommendedName>
        <fullName evidence="2">dTMP kinase</fullName>
        <ecNumber evidence="2">2.7.4.9</ecNumber>
    </recommendedName>
</protein>
<gene>
    <name evidence="10" type="ORF">MNB_SUP05-13-472</name>
</gene>